<dbReference type="Gene3D" id="3.10.20.30">
    <property type="match status" value="1"/>
</dbReference>
<evidence type="ECO:0000256" key="13">
    <source>
        <dbReference type="PIRSR" id="PIRSR000127-2"/>
    </source>
</evidence>
<evidence type="ECO:0000256" key="5">
    <source>
        <dbReference type="ARBA" id="ARBA00022714"/>
    </source>
</evidence>
<keyword evidence="9 14" id="KW-0408">Iron</keyword>
<comment type="caution">
    <text evidence="18">The sequence shown here is derived from an EMBL/GenBank/DDBJ whole genome shotgun (WGS) entry which is preliminary data.</text>
</comment>
<feature type="binding site" evidence="13">
    <location>
        <position position="401"/>
    </location>
    <ligand>
        <name>FAD</name>
        <dbReference type="ChEBI" id="CHEBI:57692"/>
    </ligand>
</feature>
<reference evidence="18 19" key="1">
    <citation type="submission" date="2016-07" db="EMBL/GenBank/DDBJ databases">
        <title>Pervasive Adenine N6-methylation of Active Genes in Fungi.</title>
        <authorList>
            <consortium name="DOE Joint Genome Institute"/>
            <person name="Mondo S.J."/>
            <person name="Dannebaum R.O."/>
            <person name="Kuo R.C."/>
            <person name="Labutti K."/>
            <person name="Haridas S."/>
            <person name="Kuo A."/>
            <person name="Salamov A."/>
            <person name="Ahrendt S.R."/>
            <person name="Lipzen A."/>
            <person name="Sullivan W."/>
            <person name="Andreopoulos W.B."/>
            <person name="Clum A."/>
            <person name="Lindquist E."/>
            <person name="Daum C."/>
            <person name="Ramamoorthy G.K."/>
            <person name="Gryganskyi A."/>
            <person name="Culley D."/>
            <person name="Magnuson J.K."/>
            <person name="James T.Y."/>
            <person name="O'Malley M.A."/>
            <person name="Stajich J.E."/>
            <person name="Spatafora J.W."/>
            <person name="Visel A."/>
            <person name="Grigoriev I.V."/>
        </authorList>
    </citation>
    <scope>NUCLEOTIDE SEQUENCE [LARGE SCALE GENOMIC DNA]</scope>
    <source>
        <strain evidence="18 19">ATCC 12442</strain>
    </source>
</reference>
<comment type="cofactor">
    <cofactor evidence="1 13">
        <name>FAD</name>
        <dbReference type="ChEBI" id="CHEBI:57692"/>
    </cofactor>
</comment>
<dbReference type="InterPro" id="IPR016208">
    <property type="entry name" value="Ald_Oxase/xanthine_DH-like"/>
</dbReference>
<evidence type="ECO:0000313" key="18">
    <source>
        <dbReference type="EMBL" id="ORX66053.1"/>
    </source>
</evidence>
<dbReference type="RefSeq" id="XP_040740104.1">
    <property type="nucleotide sequence ID" value="XM_040890678.1"/>
</dbReference>
<feature type="binding site" evidence="14">
    <location>
        <position position="799"/>
    </location>
    <ligand>
        <name>Mo-molybdopterin</name>
        <dbReference type="ChEBI" id="CHEBI:71302"/>
    </ligand>
    <ligandPart>
        <name>Mo</name>
        <dbReference type="ChEBI" id="CHEBI:28685"/>
    </ligandPart>
</feature>
<feature type="binding site" evidence="14">
    <location>
        <position position="52"/>
    </location>
    <ligand>
        <name>[2Fe-2S] cluster</name>
        <dbReference type="ChEBI" id="CHEBI:190135"/>
        <label>1</label>
    </ligand>
</feature>
<dbReference type="InterPro" id="IPR036318">
    <property type="entry name" value="FAD-bd_PCMH-like_sf"/>
</dbReference>
<dbReference type="FunFam" id="3.30.365.10:FF:000003">
    <property type="entry name" value="Aldehyde oxidase 1"/>
    <property type="match status" value="1"/>
</dbReference>
<evidence type="ECO:0000256" key="1">
    <source>
        <dbReference type="ARBA" id="ARBA00001974"/>
    </source>
</evidence>
<dbReference type="Proteomes" id="UP000193922">
    <property type="component" value="Unassembled WGS sequence"/>
</dbReference>
<dbReference type="InterPro" id="IPR036884">
    <property type="entry name" value="2Fe-2S-bd_dom_sf"/>
</dbReference>
<dbReference type="PROSITE" id="PS51085">
    <property type="entry name" value="2FE2S_FER_2"/>
    <property type="match status" value="1"/>
</dbReference>
<feature type="binding site" evidence="14">
    <location>
        <position position="1041"/>
    </location>
    <ligand>
        <name>Mo-molybdopterin</name>
        <dbReference type="ChEBI" id="CHEBI:71302"/>
    </ligand>
    <ligandPart>
        <name>Mo</name>
        <dbReference type="ChEBI" id="CHEBI:28685"/>
    </ligandPart>
</feature>
<dbReference type="InterPro" id="IPR008274">
    <property type="entry name" value="AldOxase/xan_DH_MoCoBD1"/>
</dbReference>
<feature type="binding site" evidence="13">
    <location>
        <position position="881"/>
    </location>
    <ligand>
        <name>substrate</name>
    </ligand>
</feature>
<dbReference type="GO" id="GO:0016491">
    <property type="term" value="F:oxidoreductase activity"/>
    <property type="evidence" value="ECO:0007669"/>
    <property type="project" value="UniProtKB-KW"/>
</dbReference>
<feature type="binding site" evidence="13">
    <location>
        <position position="467"/>
    </location>
    <ligand>
        <name>FAD</name>
        <dbReference type="ChEBI" id="CHEBI:57692"/>
    </ligand>
</feature>
<dbReference type="Gene3D" id="3.90.1170.50">
    <property type="entry name" value="Aldehyde oxidase/xanthine dehydrogenase, a/b hammerhead"/>
    <property type="match status" value="1"/>
</dbReference>
<gene>
    <name evidence="18" type="ORF">DL89DRAFT_295751</name>
</gene>
<feature type="domain" description="FAD-binding PCMH-type" evidence="17">
    <location>
        <begin position="289"/>
        <end position="477"/>
    </location>
</feature>
<feature type="binding site" evidence="14">
    <location>
        <position position="47"/>
    </location>
    <ligand>
        <name>[2Fe-2S] cluster</name>
        <dbReference type="ChEBI" id="CHEBI:190135"/>
        <label>1</label>
    </ligand>
</feature>
<dbReference type="InterPro" id="IPR012675">
    <property type="entry name" value="Beta-grasp_dom_sf"/>
</dbReference>
<dbReference type="PROSITE" id="PS00197">
    <property type="entry name" value="2FE2S_FER_1"/>
    <property type="match status" value="1"/>
</dbReference>
<dbReference type="Gene3D" id="1.10.150.120">
    <property type="entry name" value="[2Fe-2S]-binding domain"/>
    <property type="match status" value="1"/>
</dbReference>
<dbReference type="EMBL" id="MCFD01000018">
    <property type="protein sequence ID" value="ORX66053.1"/>
    <property type="molecule type" value="Genomic_DNA"/>
</dbReference>
<dbReference type="Pfam" id="PF02738">
    <property type="entry name" value="MoCoBD_1"/>
    <property type="match status" value="1"/>
</dbReference>
<dbReference type="InterPro" id="IPR036683">
    <property type="entry name" value="CO_DH_flav_C_dom_sf"/>
</dbReference>
<keyword evidence="7 13" id="KW-0274">FAD</keyword>
<feature type="binding site" evidence="13">
    <location>
        <begin position="321"/>
        <end position="328"/>
    </location>
    <ligand>
        <name>FAD</name>
        <dbReference type="ChEBI" id="CHEBI:57692"/>
    </ligand>
</feature>
<feature type="binding site" evidence="14">
    <location>
        <position position="768"/>
    </location>
    <ligand>
        <name>Mo-molybdopterin</name>
        <dbReference type="ChEBI" id="CHEBI:71302"/>
    </ligand>
    <ligandPart>
        <name>Mo</name>
        <dbReference type="ChEBI" id="CHEBI:28685"/>
    </ligandPart>
</feature>
<dbReference type="SUPFAM" id="SSF54665">
    <property type="entry name" value="CO dehydrogenase molybdoprotein N-domain-like"/>
    <property type="match status" value="1"/>
</dbReference>
<dbReference type="InterPro" id="IPR006058">
    <property type="entry name" value="2Fe2S_fd_BS"/>
</dbReference>
<evidence type="ECO:0000256" key="15">
    <source>
        <dbReference type="SAM" id="MobiDB-lite"/>
    </source>
</evidence>
<evidence type="ECO:0000256" key="9">
    <source>
        <dbReference type="ARBA" id="ARBA00023004"/>
    </source>
</evidence>
<keyword evidence="5 14" id="KW-0001">2Fe-2S</keyword>
<dbReference type="Gene3D" id="3.30.43.10">
    <property type="entry name" value="Uridine Diphospho-n-acetylenolpyruvylglucosamine Reductase, domain 2"/>
    <property type="match status" value="1"/>
</dbReference>
<dbReference type="InterPro" id="IPR000674">
    <property type="entry name" value="Ald_Oxase/Xan_DH_a/b"/>
</dbReference>
<dbReference type="FunFam" id="3.30.465.10:FF:000004">
    <property type="entry name" value="Xanthine dehydrogenase/oxidase"/>
    <property type="match status" value="1"/>
</dbReference>
<dbReference type="GO" id="GO:0005506">
    <property type="term" value="F:iron ion binding"/>
    <property type="evidence" value="ECO:0007669"/>
    <property type="project" value="InterPro"/>
</dbReference>
<feature type="region of interest" description="Disordered" evidence="15">
    <location>
        <begin position="179"/>
        <end position="203"/>
    </location>
</feature>
<keyword evidence="6 14" id="KW-0479">Metal-binding</keyword>
<name>A0A1Y1VXW0_9FUNG</name>
<dbReference type="SMART" id="SM01092">
    <property type="entry name" value="CO_deh_flav_C"/>
    <property type="match status" value="1"/>
</dbReference>
<evidence type="ECO:0000259" key="16">
    <source>
        <dbReference type="PROSITE" id="PS51085"/>
    </source>
</evidence>
<dbReference type="GO" id="GO:0071949">
    <property type="term" value="F:FAD binding"/>
    <property type="evidence" value="ECO:0007669"/>
    <property type="project" value="InterPro"/>
</dbReference>
<evidence type="ECO:0000256" key="2">
    <source>
        <dbReference type="ARBA" id="ARBA00006849"/>
    </source>
</evidence>
<dbReference type="Pfam" id="PF00941">
    <property type="entry name" value="FAD_binding_5"/>
    <property type="match status" value="1"/>
</dbReference>
<dbReference type="InterPro" id="IPR036856">
    <property type="entry name" value="Ald_Oxase/Xan_DH_a/b_sf"/>
</dbReference>
<dbReference type="SUPFAM" id="SSF47741">
    <property type="entry name" value="CO dehydrogenase ISP C-domain like"/>
    <property type="match status" value="1"/>
</dbReference>
<feature type="binding site" evidence="13">
    <location>
        <position position="915"/>
    </location>
    <ligand>
        <name>substrate</name>
    </ligand>
</feature>
<evidence type="ECO:0000256" key="12">
    <source>
        <dbReference type="PIRSR" id="PIRSR000127-1"/>
    </source>
</evidence>
<dbReference type="Pfam" id="PF01315">
    <property type="entry name" value="Ald_Xan_dh_C"/>
    <property type="match status" value="1"/>
</dbReference>
<dbReference type="PANTHER" id="PTHR45444">
    <property type="entry name" value="XANTHINE DEHYDROGENASE"/>
    <property type="match status" value="1"/>
</dbReference>
<dbReference type="InterPro" id="IPR016169">
    <property type="entry name" value="FAD-bd_PCMH_sub2"/>
</dbReference>
<dbReference type="Gene3D" id="3.30.390.50">
    <property type="entry name" value="CO dehydrogenase flavoprotein, C-terminal domain"/>
    <property type="match status" value="1"/>
</dbReference>
<feature type="binding site" evidence="14">
    <location>
        <position position="55"/>
    </location>
    <ligand>
        <name>[2Fe-2S] cluster</name>
        <dbReference type="ChEBI" id="CHEBI:190135"/>
        <label>1</label>
    </ligand>
</feature>
<comment type="similarity">
    <text evidence="2">Belongs to the xanthine dehydrogenase family.</text>
</comment>
<feature type="binding site" evidence="13">
    <location>
        <position position="803"/>
    </location>
    <ligand>
        <name>substrate</name>
    </ligand>
</feature>
<dbReference type="InterPro" id="IPR002346">
    <property type="entry name" value="Mopterin_DH_FAD-bd"/>
</dbReference>
<dbReference type="SUPFAM" id="SSF56003">
    <property type="entry name" value="Molybdenum cofactor-binding domain"/>
    <property type="match status" value="1"/>
</dbReference>
<dbReference type="FunFam" id="3.30.365.10:FF:000004">
    <property type="entry name" value="Xanthine dehydrogenase oxidase"/>
    <property type="match status" value="1"/>
</dbReference>
<dbReference type="InterPro" id="IPR001041">
    <property type="entry name" value="2Fe-2S_ferredoxin-type"/>
</dbReference>
<keyword evidence="8" id="KW-0560">Oxidoreductase</keyword>
<dbReference type="FunFam" id="3.10.20.30:FF:000015">
    <property type="entry name" value="Aldehyde oxidase 1"/>
    <property type="match status" value="1"/>
</dbReference>
<dbReference type="SUPFAM" id="SSF54292">
    <property type="entry name" value="2Fe-2S ferredoxin-like"/>
    <property type="match status" value="1"/>
</dbReference>
<keyword evidence="4" id="KW-0285">Flavoprotein</keyword>
<evidence type="ECO:0000256" key="7">
    <source>
        <dbReference type="ARBA" id="ARBA00022827"/>
    </source>
</evidence>
<dbReference type="InterPro" id="IPR037165">
    <property type="entry name" value="AldOxase/xan_DH_Mopterin-bd_sf"/>
</dbReference>
<keyword evidence="19" id="KW-1185">Reference proteome</keyword>
<organism evidence="18 19">
    <name type="scientific">Linderina pennispora</name>
    <dbReference type="NCBI Taxonomy" id="61395"/>
    <lineage>
        <taxon>Eukaryota</taxon>
        <taxon>Fungi</taxon>
        <taxon>Fungi incertae sedis</taxon>
        <taxon>Zoopagomycota</taxon>
        <taxon>Kickxellomycotina</taxon>
        <taxon>Kickxellomycetes</taxon>
        <taxon>Kickxellales</taxon>
        <taxon>Kickxellaceae</taxon>
        <taxon>Linderina</taxon>
    </lineage>
</organism>
<feature type="binding site" evidence="14">
    <location>
        <position position="104"/>
    </location>
    <ligand>
        <name>[2Fe-2S] cluster</name>
        <dbReference type="ChEBI" id="CHEBI:190135"/>
        <label>2</label>
    </ligand>
</feature>
<evidence type="ECO:0000256" key="10">
    <source>
        <dbReference type="ARBA" id="ARBA00023014"/>
    </source>
</evidence>
<dbReference type="SUPFAM" id="SSF56176">
    <property type="entry name" value="FAD-binding/transporter-associated domain-like"/>
    <property type="match status" value="1"/>
</dbReference>
<dbReference type="FunFam" id="3.30.43.10:FF:000001">
    <property type="entry name" value="Xanthine dehydrogenase/oxidase"/>
    <property type="match status" value="1"/>
</dbReference>
<comment type="cofactor">
    <cofactor evidence="14">
        <name>[2Fe-2S] cluster</name>
        <dbReference type="ChEBI" id="CHEBI:190135"/>
    </cofactor>
    <text evidence="14">Binds 2 [2Fe-2S] clusters.</text>
</comment>
<keyword evidence="3 14" id="KW-0500">Molybdenum</keyword>
<dbReference type="SUPFAM" id="SSF55447">
    <property type="entry name" value="CO dehydrogenase flavoprotein C-terminal domain-like"/>
    <property type="match status" value="1"/>
</dbReference>
<comment type="cofactor">
    <cofactor evidence="14">
        <name>Mo-molybdopterin</name>
        <dbReference type="ChEBI" id="CHEBI:71302"/>
    </cofactor>
    <text evidence="14">Binds 1 Mo-molybdopterin (Mo-MPT) cofactor per subunit.</text>
</comment>
<dbReference type="Pfam" id="PF20256">
    <property type="entry name" value="MoCoBD_2"/>
    <property type="match status" value="1"/>
</dbReference>
<evidence type="ECO:0000313" key="19">
    <source>
        <dbReference type="Proteomes" id="UP000193922"/>
    </source>
</evidence>
<feature type="binding site" evidence="14">
    <location>
        <position position="913"/>
    </location>
    <ligand>
        <name>Mo-molybdopterin</name>
        <dbReference type="ChEBI" id="CHEBI:71302"/>
    </ligand>
    <ligandPart>
        <name>Mo</name>
        <dbReference type="ChEBI" id="CHEBI:28685"/>
    </ligandPart>
</feature>
<accession>A0A1Y1VXW0</accession>
<feature type="binding site" evidence="13">
    <location>
        <position position="485"/>
    </location>
    <ligand>
        <name>FAD</name>
        <dbReference type="ChEBI" id="CHEBI:57692"/>
    </ligand>
</feature>
<dbReference type="Pfam" id="PF00111">
    <property type="entry name" value="Fer2"/>
    <property type="match status" value="1"/>
</dbReference>
<dbReference type="Pfam" id="PF03450">
    <property type="entry name" value="CO_deh_flav_C"/>
    <property type="match status" value="1"/>
</dbReference>
<feature type="binding site" evidence="14">
    <location>
        <position position="77"/>
    </location>
    <ligand>
        <name>[2Fe-2S] cluster</name>
        <dbReference type="ChEBI" id="CHEBI:190135"/>
        <label>1</label>
    </ligand>
</feature>
<dbReference type="PROSITE" id="PS00559">
    <property type="entry name" value="MOLYBDOPTERIN_EUK"/>
    <property type="match status" value="1"/>
</dbReference>
<dbReference type="GO" id="GO:0043546">
    <property type="term" value="F:molybdopterin cofactor binding"/>
    <property type="evidence" value="ECO:0007669"/>
    <property type="project" value="InterPro"/>
</dbReference>
<evidence type="ECO:0000256" key="14">
    <source>
        <dbReference type="PIRSR" id="PIRSR000127-3"/>
    </source>
</evidence>
<evidence type="ECO:0000256" key="3">
    <source>
        <dbReference type="ARBA" id="ARBA00022505"/>
    </source>
</evidence>
<dbReference type="SMART" id="SM01008">
    <property type="entry name" value="Ald_Xan_dh_C"/>
    <property type="match status" value="1"/>
</dbReference>
<dbReference type="Gene3D" id="3.30.365.10">
    <property type="entry name" value="Aldehyde oxidase/xanthine dehydrogenase, molybdopterin binding domain"/>
    <property type="match status" value="4"/>
</dbReference>
<evidence type="ECO:0000256" key="4">
    <source>
        <dbReference type="ARBA" id="ARBA00022630"/>
    </source>
</evidence>
<evidence type="ECO:0000256" key="11">
    <source>
        <dbReference type="ARBA" id="ARBA00034078"/>
    </source>
</evidence>
<dbReference type="InterPro" id="IPR046867">
    <property type="entry name" value="AldOxase/xan_DH_MoCoBD2"/>
</dbReference>
<dbReference type="GO" id="GO:0051537">
    <property type="term" value="F:2 iron, 2 sulfur cluster binding"/>
    <property type="evidence" value="ECO:0007669"/>
    <property type="project" value="UniProtKB-KW"/>
</dbReference>
<feature type="binding site" evidence="14">
    <location>
        <position position="107"/>
    </location>
    <ligand>
        <name>[2Fe-2S] cluster</name>
        <dbReference type="ChEBI" id="CHEBI:190135"/>
        <label>2</label>
    </ligand>
</feature>
<feature type="domain" description="2Fe-2S ferredoxin-type" evidence="16">
    <location>
        <begin position="9"/>
        <end position="95"/>
    </location>
</feature>
<feature type="binding site" evidence="13">
    <location>
        <position position="424"/>
    </location>
    <ligand>
        <name>FAD</name>
        <dbReference type="ChEBI" id="CHEBI:57692"/>
    </ligand>
</feature>
<evidence type="ECO:0000256" key="6">
    <source>
        <dbReference type="ARBA" id="ARBA00022723"/>
    </source>
</evidence>
<comment type="cofactor">
    <cofactor evidence="11">
        <name>[2Fe-2S] cluster</name>
        <dbReference type="ChEBI" id="CHEBI:190135"/>
    </cofactor>
</comment>
<dbReference type="InterPro" id="IPR016167">
    <property type="entry name" value="FAD-bd_PCMH_sub1"/>
</dbReference>
<dbReference type="PANTHER" id="PTHR45444:SF3">
    <property type="entry name" value="XANTHINE DEHYDROGENASE"/>
    <property type="match status" value="1"/>
</dbReference>
<evidence type="ECO:0000256" key="8">
    <source>
        <dbReference type="ARBA" id="ARBA00023002"/>
    </source>
</evidence>
<dbReference type="STRING" id="61395.A0A1Y1VXW0"/>
<dbReference type="PROSITE" id="PS51387">
    <property type="entry name" value="FAD_PCMH"/>
    <property type="match status" value="1"/>
</dbReference>
<dbReference type="InterPro" id="IPR022407">
    <property type="entry name" value="OxRdtase_Mopterin_BS"/>
</dbReference>
<protein>
    <submittedName>
        <fullName evidence="18">Xanthine dehydrogenase</fullName>
    </submittedName>
</protein>
<dbReference type="GeneID" id="63807326"/>
<dbReference type="OrthoDB" id="8300278at2759"/>
<dbReference type="InterPro" id="IPR005107">
    <property type="entry name" value="CO_DH_flav_C"/>
</dbReference>
<feature type="active site" description="Proton acceptor" evidence="12">
    <location>
        <position position="1211"/>
    </location>
</feature>
<dbReference type="InterPro" id="IPR036010">
    <property type="entry name" value="2Fe-2S_ferredoxin-like_sf"/>
</dbReference>
<dbReference type="PIRSF" id="PIRSF000127">
    <property type="entry name" value="Xanthine_DH"/>
    <property type="match status" value="1"/>
</dbReference>
<keyword evidence="10 14" id="KW-0411">Iron-sulfur</keyword>
<evidence type="ECO:0000259" key="17">
    <source>
        <dbReference type="PROSITE" id="PS51387"/>
    </source>
</evidence>
<dbReference type="InterPro" id="IPR016166">
    <property type="entry name" value="FAD-bd_PCMH"/>
</dbReference>
<proteinExistence type="inferred from homology"/>
<dbReference type="Gene3D" id="3.30.465.10">
    <property type="match status" value="1"/>
</dbReference>
<sequence length="1288" mass="140372">MSTTKPFGDSLLFYLNGKRMVVEKPDLDFTLLSYLRSIGLTGTKLGCGEGGCGACTVMVSRYDLDQQRIVHTAVNACLCPLYTVDGKHVITVEGLGTTKKPHPCGFCTPGFVMSLNVLTATCAAARATGPILDAAKTFADQAWKRGAAVQNSDGTVTAVEGDKAGGCGIEGCCRLQKKPVTDSPEAGQADKFELPDPTNPHMQQPPVTRSGCCGGAGADGGCCKTGKRADSAVAGVDGSNEAENEKAAVIAKFQTYDPTQDLIFPPFLVRYAKGETKEDEPQLRALAIASSDSTAWCQRFYRPLTLAQLLEIRQEHPDSKLVAGNSEVGVEIKLKRAKFPVQVYVNDIAELRQVTCMDTGVQFGANLTLARFEVLLDALVAEHGSIKSQNFAALRENLRYFAGNQIRNVATIAGNIATASPISDLNPVFMAAGAVVTLVSAEGQRQVPLSEFFLGYRRTAMRASEVLLNVFVPFSQEGEITRAFKQAKRKDDDHCNCHVADAAFAYGGMAPTTVLAKGAMAAAVGGTWGERAVLDRILQACQAEMRLDYTTLTTSFLFKFWAIACAALQINTKEAAFAHEMEDSEREMCKGQQEYATGVTHMSALKQVTGEARYTDDIPARAHAKILSIDASRALAMPGVHRVLTHKDVPGSNVWNIFHDEEILPSEEVHYMGQPKLAQEAARSAVAVEYDDLPAVLSIRDAVAQDSLFPEVRQLINGDVEQAFRDADFVFEGESYCGAQEHFYLETFGCITVPKGEGDEFDIYSSTQNPTESQLVAAEALGVPANRIVCHTKRLGGGFGGKESRSVLLSTFTTLGAYHTNKSVRCILDRDEDMQTSGQRHPFLGKWRVGVNRDGKLVGLRAHIYSNGGFSHDLSMGVLERAVSHLDNCYWIPNNEIVGRVCKTNTQSNTAFRSFGGCQGMIILESMLCEVADKLAMPVERLREINMYKEGQLTPFRQPVVDWNVPLMWEQLKAKASYDERRREGRRLQRKFGISFGVKFLNQGYALVHMGQGLHTKMAQIAAETLETATNTAANTSPTAASASADLNGFAVYNACKELADRLRPWPTWIASTCRRPATMRLPDIGFDWEKNEGQFFFYFTQGVAAAEVELDTLTGAHTTRRVDILMDVGKSLNKALDIGQIEGAFAQGQGWSTTEEFLYFPSNGRLFTQGPGNYKIPSAMDIPRDFRVSLLEGVKYSALKTIFSSKGIGEPPLFLGASVFYALRDAVSAARKHSDVTETLHLESPATAEDLRLACEDELVQMARIPAAQKEGRVPGLHSGCIAEISA</sequence>